<dbReference type="SFLD" id="SFLDG01082">
    <property type="entry name" value="B12-binding_domain_containing"/>
    <property type="match status" value="1"/>
</dbReference>
<dbReference type="EMBL" id="CP001810">
    <property type="protein sequence ID" value="ADL35014.1"/>
    <property type="molecule type" value="Genomic_DNA"/>
</dbReference>
<keyword evidence="5" id="KW-0408">Iron</keyword>
<evidence type="ECO:0000256" key="1">
    <source>
        <dbReference type="ARBA" id="ARBA00001966"/>
    </source>
</evidence>
<dbReference type="Pfam" id="PF04055">
    <property type="entry name" value="Radical_SAM"/>
    <property type="match status" value="1"/>
</dbReference>
<sequence length="317" mass="35327">MAIKLSTYLKNTYGEKVYRLSLSSGCGCPNRDGTVGTGGCTFCSEGGSGEFAAGAGNGFRRTSDLSDEDIITILDKQISEAKSKVMKKSDARKFIAYFQSFTNTYGDSEFLRKLYTAAISRDEVVILSIGTRPDCVGPDIVAMLKELNNIKPVWVELGLQTIHDDTARAFNRGYDLECFIDAYRRLKEAGLSVIVHLIMGLPGENREDMLESVRFLADLRPELDGIKIQNLQILKGTVMYQQYLEDKERGEGRFHIMSMEEYTDLVAEAIALLPETTVIHRMQGDGPRKLLVEPLWSLDKKRVLNMLTAKTGNVLGI</sequence>
<accession>E0RY59</accession>
<proteinExistence type="predicted"/>
<dbReference type="PANTHER" id="PTHR11135">
    <property type="entry name" value="HISTONE ACETYLTRANSFERASE-RELATED"/>
    <property type="match status" value="1"/>
</dbReference>
<evidence type="ECO:0000256" key="3">
    <source>
        <dbReference type="ARBA" id="ARBA00022691"/>
    </source>
</evidence>
<gene>
    <name evidence="8" type="ordered locus">bpr_I2281</name>
</gene>
<dbReference type="Pfam" id="PF16199">
    <property type="entry name" value="Radical_SAM_C"/>
    <property type="match status" value="1"/>
</dbReference>
<dbReference type="InterPro" id="IPR023404">
    <property type="entry name" value="rSAM_horseshoe"/>
</dbReference>
<dbReference type="HOGENOM" id="CLU_060920_0_0_9"/>
<protein>
    <submittedName>
        <fullName evidence="8">Radical SAM domain-containing protein</fullName>
    </submittedName>
</protein>
<dbReference type="InterPro" id="IPR005911">
    <property type="entry name" value="YhcC-like"/>
</dbReference>
<evidence type="ECO:0000313" key="9">
    <source>
        <dbReference type="Proteomes" id="UP000001299"/>
    </source>
</evidence>
<organism evidence="8 9">
    <name type="scientific">Butyrivibrio proteoclasticus (strain ATCC 51982 / DSM 14932 / B316)</name>
    <name type="common">Clostridium proteoclasticum</name>
    <dbReference type="NCBI Taxonomy" id="515622"/>
    <lineage>
        <taxon>Bacteria</taxon>
        <taxon>Bacillati</taxon>
        <taxon>Bacillota</taxon>
        <taxon>Clostridia</taxon>
        <taxon>Lachnospirales</taxon>
        <taxon>Lachnospiraceae</taxon>
        <taxon>Butyrivibrio</taxon>
    </lineage>
</organism>
<dbReference type="SFLD" id="SFLDG01086">
    <property type="entry name" value="elongater_protein-like"/>
    <property type="match status" value="1"/>
</dbReference>
<dbReference type="GO" id="GO:0003824">
    <property type="term" value="F:catalytic activity"/>
    <property type="evidence" value="ECO:0007669"/>
    <property type="project" value="InterPro"/>
</dbReference>
<dbReference type="SFLD" id="SFLDS00029">
    <property type="entry name" value="Radical_SAM"/>
    <property type="match status" value="1"/>
</dbReference>
<keyword evidence="3" id="KW-0949">S-adenosyl-L-methionine</keyword>
<dbReference type="SUPFAM" id="SSF102114">
    <property type="entry name" value="Radical SAM enzymes"/>
    <property type="match status" value="1"/>
</dbReference>
<dbReference type="InterPro" id="IPR039661">
    <property type="entry name" value="ELP3"/>
</dbReference>
<reference evidence="8 9" key="1">
    <citation type="journal article" date="2010" name="PLoS ONE">
        <title>The glycobiome of the rumen bacterium Butyrivibrio proteoclasticus B316(T) highlights adaptation to a polysaccharide-rich environment.</title>
        <authorList>
            <person name="Kelly W.J."/>
            <person name="Leahy S.C."/>
            <person name="Altermann E."/>
            <person name="Yeoman C.J."/>
            <person name="Dunne J.C."/>
            <person name="Kong Z."/>
            <person name="Pacheco D.M."/>
            <person name="Li D."/>
            <person name="Noel S.J."/>
            <person name="Moon C.D."/>
            <person name="Cookson A.L."/>
            <person name="Attwood G.T."/>
        </authorList>
    </citation>
    <scope>NUCLEOTIDE SEQUENCE [LARGE SCALE GENOMIC DNA]</scope>
    <source>
        <strain evidence="9">ATCC 51982 / DSM 14932 / B316</strain>
    </source>
</reference>
<dbReference type="AlphaFoldDB" id="E0RY59"/>
<dbReference type="SMART" id="SM00729">
    <property type="entry name" value="Elp3"/>
    <property type="match status" value="1"/>
</dbReference>
<feature type="domain" description="Radical SAM core" evidence="7">
    <location>
        <begin position="12"/>
        <end position="275"/>
    </location>
</feature>
<dbReference type="GO" id="GO:0046872">
    <property type="term" value="F:metal ion binding"/>
    <property type="evidence" value="ECO:0007669"/>
    <property type="project" value="UniProtKB-KW"/>
</dbReference>
<dbReference type="CDD" id="cd01335">
    <property type="entry name" value="Radical_SAM"/>
    <property type="match status" value="1"/>
</dbReference>
<dbReference type="PANTHER" id="PTHR11135:SF1">
    <property type="entry name" value="PROTEIN YHCC"/>
    <property type="match status" value="1"/>
</dbReference>
<evidence type="ECO:0000256" key="6">
    <source>
        <dbReference type="ARBA" id="ARBA00023014"/>
    </source>
</evidence>
<dbReference type="eggNOG" id="COG1242">
    <property type="taxonomic scope" value="Bacteria"/>
</dbReference>
<dbReference type="InterPro" id="IPR006638">
    <property type="entry name" value="Elp3/MiaA/NifB-like_rSAM"/>
</dbReference>
<evidence type="ECO:0000256" key="4">
    <source>
        <dbReference type="ARBA" id="ARBA00022723"/>
    </source>
</evidence>
<dbReference type="Gene3D" id="3.80.30.20">
    <property type="entry name" value="tm_1862 like domain"/>
    <property type="match status" value="1"/>
</dbReference>
<keyword evidence="4" id="KW-0479">Metal-binding</keyword>
<comment type="cofactor">
    <cofactor evidence="1">
        <name>[4Fe-4S] cluster</name>
        <dbReference type="ChEBI" id="CHEBI:49883"/>
    </cofactor>
</comment>
<keyword evidence="2" id="KW-0004">4Fe-4S</keyword>
<keyword evidence="9" id="KW-1185">Reference proteome</keyword>
<dbReference type="STRING" id="515622.bpr_I2281"/>
<dbReference type="NCBIfam" id="TIGR01212">
    <property type="entry name" value="TIGR01212 family radical SAM protein"/>
    <property type="match status" value="1"/>
</dbReference>
<evidence type="ECO:0000256" key="5">
    <source>
        <dbReference type="ARBA" id="ARBA00023004"/>
    </source>
</evidence>
<dbReference type="InterPro" id="IPR007197">
    <property type="entry name" value="rSAM"/>
</dbReference>
<evidence type="ECO:0000313" key="8">
    <source>
        <dbReference type="EMBL" id="ADL35014.1"/>
    </source>
</evidence>
<evidence type="ECO:0000259" key="7">
    <source>
        <dbReference type="PROSITE" id="PS51918"/>
    </source>
</evidence>
<keyword evidence="6" id="KW-0411">Iron-sulfur</keyword>
<dbReference type="GO" id="GO:0051539">
    <property type="term" value="F:4 iron, 4 sulfur cluster binding"/>
    <property type="evidence" value="ECO:0007669"/>
    <property type="project" value="UniProtKB-KW"/>
</dbReference>
<name>E0RY59_BUTPB</name>
<dbReference type="SFLD" id="SFLDG01091">
    <property type="entry name" value="uncharacterized_CHP01210-like"/>
    <property type="match status" value="1"/>
</dbReference>
<dbReference type="InterPro" id="IPR058240">
    <property type="entry name" value="rSAM_sf"/>
</dbReference>
<dbReference type="Proteomes" id="UP000001299">
    <property type="component" value="Chromosome 1"/>
</dbReference>
<dbReference type="InterPro" id="IPR032432">
    <property type="entry name" value="Radical_SAM_C"/>
</dbReference>
<evidence type="ECO:0000256" key="2">
    <source>
        <dbReference type="ARBA" id="ARBA00022485"/>
    </source>
</evidence>
<dbReference type="RefSeq" id="WP_013281667.1">
    <property type="nucleotide sequence ID" value="NC_014387.1"/>
</dbReference>
<dbReference type="PROSITE" id="PS51918">
    <property type="entry name" value="RADICAL_SAM"/>
    <property type="match status" value="1"/>
</dbReference>
<dbReference type="KEGG" id="bpb:bpr_I2281"/>